<evidence type="ECO:0000256" key="1">
    <source>
        <dbReference type="ARBA" id="ARBA00004365"/>
    </source>
</evidence>
<gene>
    <name evidence="7" type="primary">flgL_1</name>
    <name evidence="7" type="ORF">ERS137941_00539</name>
</gene>
<dbReference type="PANTHER" id="PTHR42792">
    <property type="entry name" value="FLAGELLIN"/>
    <property type="match status" value="1"/>
</dbReference>
<comment type="similarity">
    <text evidence="3">Belongs to the bacterial flagellin family.</text>
</comment>
<dbReference type="AlphaFoldDB" id="A0A0H5H0J7"/>
<reference evidence="7 8" key="1">
    <citation type="submission" date="2015-03" db="EMBL/GenBank/DDBJ databases">
        <authorList>
            <person name="Murphy D."/>
        </authorList>
    </citation>
    <scope>NUCLEOTIDE SEQUENCE [LARGE SCALE GENOMIC DNA]</scope>
    <source>
        <strain evidence="7 8">IP26249</strain>
    </source>
</reference>
<dbReference type="EMBL" id="CGBR01000002">
    <property type="protein sequence ID" value="CFQ53371.1"/>
    <property type="molecule type" value="Genomic_DNA"/>
</dbReference>
<organism evidence="7 8">
    <name type="scientific">Yersinia enterocolitica</name>
    <dbReference type="NCBI Taxonomy" id="630"/>
    <lineage>
        <taxon>Bacteria</taxon>
        <taxon>Pseudomonadati</taxon>
        <taxon>Pseudomonadota</taxon>
        <taxon>Gammaproteobacteria</taxon>
        <taxon>Enterobacterales</taxon>
        <taxon>Yersiniaceae</taxon>
        <taxon>Yersinia</taxon>
    </lineage>
</organism>
<dbReference type="GO" id="GO:0005576">
    <property type="term" value="C:extracellular region"/>
    <property type="evidence" value="ECO:0007669"/>
    <property type="project" value="UniProtKB-SubCell"/>
</dbReference>
<accession>A0A0H5H0J7</accession>
<dbReference type="RefSeq" id="WP_071827695.1">
    <property type="nucleotide sequence ID" value="NZ_CGBR01000002.1"/>
</dbReference>
<dbReference type="GO" id="GO:0009288">
    <property type="term" value="C:bacterial-type flagellum"/>
    <property type="evidence" value="ECO:0007669"/>
    <property type="project" value="UniProtKB-SubCell"/>
</dbReference>
<keyword evidence="7" id="KW-0966">Cell projection</keyword>
<evidence type="ECO:0000256" key="2">
    <source>
        <dbReference type="ARBA" id="ARBA00004613"/>
    </source>
</evidence>
<evidence type="ECO:0000256" key="5">
    <source>
        <dbReference type="ARBA" id="ARBA00023143"/>
    </source>
</evidence>
<sequence>MRVTNTSMSRIMMDSMANRTVEYAKLNEQLTSGKRVNKISDDPVASMQLVQLENSKSDVNQYKTNVVRLSGNYSVQEASLKSLEGQLLVVRDKLLAAKNGNHSATESATFGREINLLLDGMMSDLNTKNSEGNYLFAGTKTNIEPVEYNKTTQTYTFKGNNERRDAVVGNGITLQENTDLSSSLSVSGNNLEILTNLKKLANKMIDSSIKPAAYNQEISDNLATIEIGAKKIGGMLTDLGAKQNRLEHLSNLHDDVEIVNANLEKDLAGIDILQVNSAMQSNFLSTKIAHSMQAKISQLSLFNYI</sequence>
<evidence type="ECO:0000313" key="7">
    <source>
        <dbReference type="EMBL" id="CFQ53371.1"/>
    </source>
</evidence>
<dbReference type="Proteomes" id="UP000048841">
    <property type="component" value="Unassembled WGS sequence"/>
</dbReference>
<dbReference type="InterPro" id="IPR001029">
    <property type="entry name" value="Flagellin_N"/>
</dbReference>
<keyword evidence="5" id="KW-0975">Bacterial flagellum</keyword>
<keyword evidence="4" id="KW-0964">Secreted</keyword>
<comment type="subcellular location">
    <subcellularLocation>
        <location evidence="1">Bacterial flagellum</location>
    </subcellularLocation>
    <subcellularLocation>
        <location evidence="2">Secreted</location>
    </subcellularLocation>
</comment>
<dbReference type="Pfam" id="PF00669">
    <property type="entry name" value="Flagellin_N"/>
    <property type="match status" value="1"/>
</dbReference>
<evidence type="ECO:0000256" key="3">
    <source>
        <dbReference type="ARBA" id="ARBA00005709"/>
    </source>
</evidence>
<dbReference type="Gene3D" id="1.20.1330.10">
    <property type="entry name" value="f41 fragment of flagellin, N-terminal domain"/>
    <property type="match status" value="1"/>
</dbReference>
<feature type="domain" description="Flagellin N-terminal" evidence="6">
    <location>
        <begin position="6"/>
        <end position="141"/>
    </location>
</feature>
<keyword evidence="7" id="KW-0282">Flagellum</keyword>
<evidence type="ECO:0000256" key="4">
    <source>
        <dbReference type="ARBA" id="ARBA00022525"/>
    </source>
</evidence>
<proteinExistence type="inferred from homology"/>
<name>A0A0H5H0J7_YEREN</name>
<evidence type="ECO:0000259" key="6">
    <source>
        <dbReference type="Pfam" id="PF00669"/>
    </source>
</evidence>
<dbReference type="SUPFAM" id="SSF64518">
    <property type="entry name" value="Phase 1 flagellin"/>
    <property type="match status" value="1"/>
</dbReference>
<protein>
    <submittedName>
        <fullName evidence="7">Flagellar hook-associated protein FlgL</fullName>
    </submittedName>
</protein>
<dbReference type="PANTHER" id="PTHR42792:SF1">
    <property type="entry name" value="FLAGELLAR HOOK-ASSOCIATED PROTEIN 3"/>
    <property type="match status" value="1"/>
</dbReference>
<keyword evidence="7" id="KW-0969">Cilium</keyword>
<dbReference type="GO" id="GO:0005198">
    <property type="term" value="F:structural molecule activity"/>
    <property type="evidence" value="ECO:0007669"/>
    <property type="project" value="InterPro"/>
</dbReference>
<dbReference type="InterPro" id="IPR001492">
    <property type="entry name" value="Flagellin"/>
</dbReference>
<evidence type="ECO:0000313" key="8">
    <source>
        <dbReference type="Proteomes" id="UP000048841"/>
    </source>
</evidence>